<evidence type="ECO:0000313" key="2">
    <source>
        <dbReference type="Proteomes" id="UP000034881"/>
    </source>
</evidence>
<proteinExistence type="predicted"/>
<name>A0A0G0TXU7_9BACT</name>
<comment type="caution">
    <text evidence="1">The sequence shown here is derived from an EMBL/GenBank/DDBJ whole genome shotgun (WGS) entry which is preliminary data.</text>
</comment>
<gene>
    <name evidence="1" type="ORF">UT77_C0001G0278</name>
</gene>
<sequence>MKNRMLSLRGRQQAQGGSKYMNAYKVQGYRGGIADDPYSGVREAFRFGYGLNIRGETNVLKCNQKLKVDLGNEVIVDLILFYIPASNGILYGFGDTGKIYRKNGVDGTWEVVYTDANGKITGAAEYTNNDGVDNYIPYLYWATETKVSRIKLSGIWPTDVEHDWGTLNGDPSWHTMAEALGVLLICDGKDLAMVDYEGAFAAGANPALDLPRGHRNKCLLGLDQLVVFGSTKGDKVEEGWLWTWDKIQPSWIQRRMIAERGINAILQGEFMAIQAGVKGGLYFWDTSSLIRIKKFPGEFGWVNPGGVTIMGGLPLFGLNGSNKCGVYSYGRLTKNDPYALNLEYIPSHEKMENVNIGALTMYGDVLHVSWKDGIEFGVDRIDADNKAEGRYEGMVFDGGEPFTQKSFRTIKLVTKKLPKDTSVEVFYRVNEDDEWQTAAMQDSSESFDKEGKTKAIFSIETGGDEDEPGQGEEYEVALNIHPSGNNTPEVKSVTSYFEPVGIL</sequence>
<dbReference type="AlphaFoldDB" id="A0A0G0TXU7"/>
<accession>A0A0G0TXU7</accession>
<reference evidence="1 2" key="1">
    <citation type="journal article" date="2015" name="Nature">
        <title>rRNA introns, odd ribosomes, and small enigmatic genomes across a large radiation of phyla.</title>
        <authorList>
            <person name="Brown C.T."/>
            <person name="Hug L.A."/>
            <person name="Thomas B.C."/>
            <person name="Sharon I."/>
            <person name="Castelle C.J."/>
            <person name="Singh A."/>
            <person name="Wilkins M.J."/>
            <person name="Williams K.H."/>
            <person name="Banfield J.F."/>
        </authorList>
    </citation>
    <scope>NUCLEOTIDE SEQUENCE [LARGE SCALE GENOMIC DNA]</scope>
</reference>
<protein>
    <submittedName>
        <fullName evidence="1">Uncharacterized protein</fullName>
    </submittedName>
</protein>
<organism evidence="1 2">
    <name type="scientific">Candidatus Daviesbacteria bacterium GW2011_GWC2_40_12</name>
    <dbReference type="NCBI Taxonomy" id="1618431"/>
    <lineage>
        <taxon>Bacteria</taxon>
        <taxon>Candidatus Daviesiibacteriota</taxon>
    </lineage>
</organism>
<evidence type="ECO:0000313" key="1">
    <source>
        <dbReference type="EMBL" id="KKR42827.1"/>
    </source>
</evidence>
<dbReference type="Proteomes" id="UP000034881">
    <property type="component" value="Unassembled WGS sequence"/>
</dbReference>
<dbReference type="EMBL" id="LBYB01000001">
    <property type="protein sequence ID" value="KKR42827.1"/>
    <property type="molecule type" value="Genomic_DNA"/>
</dbReference>